<dbReference type="RefSeq" id="WP_084846811.1">
    <property type="nucleotide sequence ID" value="NZ_CP095477.1"/>
</dbReference>
<organism evidence="2 4">
    <name type="scientific">Rhodococcus hoagii</name>
    <name type="common">Corynebacterium equii</name>
    <dbReference type="NCBI Taxonomy" id="43767"/>
    <lineage>
        <taxon>Bacteria</taxon>
        <taxon>Bacillati</taxon>
        <taxon>Actinomycetota</taxon>
        <taxon>Actinomycetes</taxon>
        <taxon>Mycobacteriales</taxon>
        <taxon>Nocardiaceae</taxon>
        <taxon>Prescottella</taxon>
    </lineage>
</organism>
<sequence>MNAASGSAAAHHEHPSRPFRAGFIAGHGSTLWLLDVSRPILVRRARDGACSTHAVPGHLRTSGIVGWTPVRLHPDAAGCWVAGVDGTAHCSHDGTVRALDPEPVRASALYAGVLATVARADASTLALRGVSGETVTVALPAEADSVCAADEGFVVLMRTDAQGRAAAWGDSGLWCARIGFDGRMTLGDPWPRAYRRVDRPHLVDVGQPMVVARGGASAVLGESLLPALTVPFGSVFESWPTRNGSWSVATSEGLARQCRDDAFRVVADGTTRWFSYFRLDRDLTGPEFWAAAPGFPRSVAVLDDPGQLWISTFEGLFVSMPGALGRPGRVEVVEAEPLRVPELPVTPPPDVGDPEVYAYRECDRLIAENSDQGLLDARPVGRFPFTEIVVLFSLPELPAAVCARRIRLFDRDGRPALWRGAPTLMEHISLSILESGGAERVRRIEPGIDGWVWV</sequence>
<dbReference type="EMBL" id="WVBC01000034">
    <property type="protein sequence ID" value="NKT80508.1"/>
    <property type="molecule type" value="Genomic_DNA"/>
</dbReference>
<dbReference type="Proteomes" id="UP000608063">
    <property type="component" value="Unassembled WGS sequence"/>
</dbReference>
<comment type="caution">
    <text evidence="2">The sequence shown here is derived from an EMBL/GenBank/DDBJ whole genome shotgun (WGS) entry which is preliminary data.</text>
</comment>
<gene>
    <name evidence="1" type="ORF">GS441_21165</name>
    <name evidence="2" type="ORF">GS882_20740</name>
    <name evidence="3" type="ORF">GS947_04855</name>
</gene>
<name>A0A9Q5F2F3_RHOHA</name>
<protein>
    <submittedName>
        <fullName evidence="2">Uncharacterized protein</fullName>
    </submittedName>
</protein>
<evidence type="ECO:0000313" key="3">
    <source>
        <dbReference type="EMBL" id="NKW40960.1"/>
    </source>
</evidence>
<dbReference type="EMBL" id="WUXR01000017">
    <property type="protein sequence ID" value="MBM4567831.1"/>
    <property type="molecule type" value="Genomic_DNA"/>
</dbReference>
<accession>A0A9Q5F2F3</accession>
<evidence type="ECO:0000313" key="4">
    <source>
        <dbReference type="Proteomes" id="UP000603463"/>
    </source>
</evidence>
<evidence type="ECO:0000313" key="1">
    <source>
        <dbReference type="EMBL" id="MBM4567831.1"/>
    </source>
</evidence>
<dbReference type="Proteomes" id="UP000808906">
    <property type="component" value="Unassembled WGS sequence"/>
</dbReference>
<reference evidence="2" key="2">
    <citation type="journal article" date="2020" name="Environ. Microbiol.">
        <title>The novel and transferable erm(51) gene confers Macrolides, Lincosamides, and Streptogramins B (MLSB) resistance to clonal Rhodococcus equi in the environment.</title>
        <authorList>
            <person name="Huber L."/>
            <person name="Giguere S."/>
            <person name="Slovis N.M."/>
            <person name="Alvarez-Narvaez S."/>
            <person name="Hart K.A."/>
            <person name="Greiter M."/>
            <person name="Morris E.R.A."/>
            <person name="Cohen N.D."/>
        </authorList>
    </citation>
    <scope>NUCLEOTIDE SEQUENCE</scope>
    <source>
        <strain evidence="2">Lh_116_1</strain>
        <strain evidence="3">Lh_16_1</strain>
    </source>
</reference>
<dbReference type="AlphaFoldDB" id="A0A9Q5F2F3"/>
<reference evidence="1" key="1">
    <citation type="submission" date="2019-11" db="EMBL/GenBank/DDBJ databases">
        <title>Spread of Macrolides and rifampicin resistant Rhodococcus equi in clinical isolates in the USA.</title>
        <authorList>
            <person name="Alvarez-Narvaez S."/>
            <person name="Huber L."/>
            <person name="Cohen N.D."/>
            <person name="Slovis N."/>
            <person name="Greiter M."/>
            <person name="Giguere S."/>
            <person name="Hart K."/>
        </authorList>
    </citation>
    <scope>NUCLEOTIDE SEQUENCE</scope>
    <source>
        <strain evidence="1">Lh_17</strain>
    </source>
</reference>
<dbReference type="EMBL" id="WVDC01000001">
    <property type="protein sequence ID" value="NKW40960.1"/>
    <property type="molecule type" value="Genomic_DNA"/>
</dbReference>
<dbReference type="Proteomes" id="UP000603463">
    <property type="component" value="Unassembled WGS sequence"/>
</dbReference>
<evidence type="ECO:0000313" key="2">
    <source>
        <dbReference type="EMBL" id="NKT80508.1"/>
    </source>
</evidence>
<proteinExistence type="predicted"/>